<name>A0A518H0K0_9BACT</name>
<evidence type="ECO:0000313" key="5">
    <source>
        <dbReference type="Proteomes" id="UP000317835"/>
    </source>
</evidence>
<keyword evidence="2 4" id="KW-0560">Oxidoreductase</keyword>
<accession>A0A518H0K0</accession>
<dbReference type="PRINTS" id="PR00081">
    <property type="entry name" value="GDHRDH"/>
</dbReference>
<dbReference type="GO" id="GO:0016020">
    <property type="term" value="C:membrane"/>
    <property type="evidence" value="ECO:0007669"/>
    <property type="project" value="TreeGrafter"/>
</dbReference>
<dbReference type="PANTHER" id="PTHR44196">
    <property type="entry name" value="DEHYDROGENASE/REDUCTASE SDR FAMILY MEMBER 7B"/>
    <property type="match status" value="1"/>
</dbReference>
<keyword evidence="5" id="KW-1185">Reference proteome</keyword>
<organism evidence="4 5">
    <name type="scientific">Tautonia plasticadhaerens</name>
    <dbReference type="NCBI Taxonomy" id="2527974"/>
    <lineage>
        <taxon>Bacteria</taxon>
        <taxon>Pseudomonadati</taxon>
        <taxon>Planctomycetota</taxon>
        <taxon>Planctomycetia</taxon>
        <taxon>Isosphaerales</taxon>
        <taxon>Isosphaeraceae</taxon>
        <taxon>Tautonia</taxon>
    </lineage>
</organism>
<dbReference type="InterPro" id="IPR020904">
    <property type="entry name" value="Sc_DH/Rdtase_CS"/>
</dbReference>
<dbReference type="SUPFAM" id="SSF51735">
    <property type="entry name" value="NAD(P)-binding Rossmann-fold domains"/>
    <property type="match status" value="1"/>
</dbReference>
<dbReference type="InterPro" id="IPR002347">
    <property type="entry name" value="SDR_fam"/>
</dbReference>
<dbReference type="GO" id="GO:0031132">
    <property type="term" value="F:serine 3-dehydrogenase activity"/>
    <property type="evidence" value="ECO:0007669"/>
    <property type="project" value="UniProtKB-EC"/>
</dbReference>
<evidence type="ECO:0000256" key="1">
    <source>
        <dbReference type="ARBA" id="ARBA00006484"/>
    </source>
</evidence>
<comment type="similarity">
    <text evidence="1 3">Belongs to the short-chain dehydrogenases/reductases (SDR) family.</text>
</comment>
<dbReference type="AlphaFoldDB" id="A0A518H0K0"/>
<dbReference type="PANTHER" id="PTHR44196:SF1">
    <property type="entry name" value="DEHYDROGENASE_REDUCTASE SDR FAMILY MEMBER 7B"/>
    <property type="match status" value="1"/>
</dbReference>
<reference evidence="4 5" key="1">
    <citation type="submission" date="2019-02" db="EMBL/GenBank/DDBJ databases">
        <title>Deep-cultivation of Planctomycetes and their phenomic and genomic characterization uncovers novel biology.</title>
        <authorList>
            <person name="Wiegand S."/>
            <person name="Jogler M."/>
            <person name="Boedeker C."/>
            <person name="Pinto D."/>
            <person name="Vollmers J."/>
            <person name="Rivas-Marin E."/>
            <person name="Kohn T."/>
            <person name="Peeters S.H."/>
            <person name="Heuer A."/>
            <person name="Rast P."/>
            <person name="Oberbeckmann S."/>
            <person name="Bunk B."/>
            <person name="Jeske O."/>
            <person name="Meyerdierks A."/>
            <person name="Storesund J.E."/>
            <person name="Kallscheuer N."/>
            <person name="Luecker S."/>
            <person name="Lage O.M."/>
            <person name="Pohl T."/>
            <person name="Merkel B.J."/>
            <person name="Hornburger P."/>
            <person name="Mueller R.-W."/>
            <person name="Bruemmer F."/>
            <person name="Labrenz M."/>
            <person name="Spormann A.M."/>
            <person name="Op den Camp H."/>
            <person name="Overmann J."/>
            <person name="Amann R."/>
            <person name="Jetten M.S.M."/>
            <person name="Mascher T."/>
            <person name="Medema M.H."/>
            <person name="Devos D.P."/>
            <person name="Kaster A.-K."/>
            <person name="Ovreas L."/>
            <person name="Rohde M."/>
            <person name="Galperin M.Y."/>
            <person name="Jogler C."/>
        </authorList>
    </citation>
    <scope>NUCLEOTIDE SEQUENCE [LARGE SCALE GENOMIC DNA]</scope>
    <source>
        <strain evidence="4 5">ElP</strain>
    </source>
</reference>
<dbReference type="EC" id="1.1.1.276" evidence="4"/>
<dbReference type="PROSITE" id="PS00061">
    <property type="entry name" value="ADH_SHORT"/>
    <property type="match status" value="1"/>
</dbReference>
<evidence type="ECO:0000313" key="4">
    <source>
        <dbReference type="EMBL" id="QDV34360.1"/>
    </source>
</evidence>
<dbReference type="Gene3D" id="3.40.50.720">
    <property type="entry name" value="NAD(P)-binding Rossmann-like Domain"/>
    <property type="match status" value="1"/>
</dbReference>
<dbReference type="PRINTS" id="PR00080">
    <property type="entry name" value="SDRFAMILY"/>
</dbReference>
<proteinExistence type="inferred from homology"/>
<sequence>MGTMGTGDDRGGKAVVITGASAGLGAQVARERARRGDRLALVARRADRLGRVADEVRGLGGTAFCLAEDLADPEAPARVVEAAVDRLGGLDVLVNNAGIGLPDYFGRCEPGAIRAQVEVNLTAPMMLARLAMPYLVESRGVIVNIGSAIVGLASPVLGAYGTTKAALSYWSDALRREVRHRGVRVCLVELGPVETEFFEAVGRLGGRERGLLGRPPMGSVYNAMRDRPPGAMTIPVASAARRISALIDAPRARAAVPRRLVWPVRVMGAFFGAFPWLADVSVSAMIRRVEREQAAARSTGPDGGEPAGR</sequence>
<dbReference type="KEGG" id="tpla:ElP_22450"/>
<evidence type="ECO:0000256" key="2">
    <source>
        <dbReference type="ARBA" id="ARBA00023002"/>
    </source>
</evidence>
<evidence type="ECO:0000256" key="3">
    <source>
        <dbReference type="RuleBase" id="RU000363"/>
    </source>
</evidence>
<dbReference type="InterPro" id="IPR036291">
    <property type="entry name" value="NAD(P)-bd_dom_sf"/>
</dbReference>
<dbReference type="CDD" id="cd05233">
    <property type="entry name" value="SDR_c"/>
    <property type="match status" value="1"/>
</dbReference>
<protein>
    <submittedName>
        <fullName evidence="4">Serine 3-dehydrogenase</fullName>
        <ecNumber evidence="4">1.1.1.276</ecNumber>
    </submittedName>
</protein>
<dbReference type="Pfam" id="PF00106">
    <property type="entry name" value="adh_short"/>
    <property type="match status" value="1"/>
</dbReference>
<dbReference type="Proteomes" id="UP000317835">
    <property type="component" value="Chromosome"/>
</dbReference>
<gene>
    <name evidence="4" type="primary">sdh</name>
    <name evidence="4" type="ORF">ElP_22450</name>
</gene>
<dbReference type="EMBL" id="CP036426">
    <property type="protein sequence ID" value="QDV34360.1"/>
    <property type="molecule type" value="Genomic_DNA"/>
</dbReference>